<name>A0ABW0QGM5_9BURK</name>
<dbReference type="Proteomes" id="UP001596084">
    <property type="component" value="Unassembled WGS sequence"/>
</dbReference>
<keyword evidence="2" id="KW-1185">Reference proteome</keyword>
<reference evidence="2" key="1">
    <citation type="journal article" date="2019" name="Int. J. Syst. Evol. Microbiol.">
        <title>The Global Catalogue of Microorganisms (GCM) 10K type strain sequencing project: providing services to taxonomists for standard genome sequencing and annotation.</title>
        <authorList>
            <consortium name="The Broad Institute Genomics Platform"/>
            <consortium name="The Broad Institute Genome Sequencing Center for Infectious Disease"/>
            <person name="Wu L."/>
            <person name="Ma J."/>
        </authorList>
    </citation>
    <scope>NUCLEOTIDE SEQUENCE [LARGE SCALE GENOMIC DNA]</scope>
    <source>
        <strain evidence="2">CGMCC 4.7277</strain>
    </source>
</reference>
<organism evidence="1 2">
    <name type="scientific">Polaromonas jejuensis</name>
    <dbReference type="NCBI Taxonomy" id="457502"/>
    <lineage>
        <taxon>Bacteria</taxon>
        <taxon>Pseudomonadati</taxon>
        <taxon>Pseudomonadota</taxon>
        <taxon>Betaproteobacteria</taxon>
        <taxon>Burkholderiales</taxon>
        <taxon>Comamonadaceae</taxon>
        <taxon>Polaromonas</taxon>
    </lineage>
</organism>
<sequence length="74" mass="8163">MESSADTHHGHTPEIIWAEVFASMYLSLSKGEGDIHHLIDWGRELWPTHGARDAVEVANEEFTKLGAAPNRPAA</sequence>
<accession>A0ABW0QGM5</accession>
<comment type="caution">
    <text evidence="1">The sequence shown here is derived from an EMBL/GenBank/DDBJ whole genome shotgun (WGS) entry which is preliminary data.</text>
</comment>
<evidence type="ECO:0000313" key="2">
    <source>
        <dbReference type="Proteomes" id="UP001596084"/>
    </source>
</evidence>
<proteinExistence type="predicted"/>
<gene>
    <name evidence="1" type="ORF">ACFPP7_23925</name>
</gene>
<dbReference type="RefSeq" id="WP_068832129.1">
    <property type="nucleotide sequence ID" value="NZ_JBHSMX010000066.1"/>
</dbReference>
<evidence type="ECO:0000313" key="1">
    <source>
        <dbReference type="EMBL" id="MFC5523933.1"/>
    </source>
</evidence>
<protein>
    <submittedName>
        <fullName evidence="1">Uncharacterized protein</fullName>
    </submittedName>
</protein>
<dbReference type="EMBL" id="JBHSMX010000066">
    <property type="protein sequence ID" value="MFC5523933.1"/>
    <property type="molecule type" value="Genomic_DNA"/>
</dbReference>